<evidence type="ECO:0000313" key="2">
    <source>
        <dbReference type="Proteomes" id="UP000317881"/>
    </source>
</evidence>
<accession>A0A4Y3V6W6</accession>
<proteinExistence type="predicted"/>
<gene>
    <name evidence="1" type="ORF">SSP24_06270</name>
</gene>
<dbReference type="EMBL" id="BJND01000005">
    <property type="protein sequence ID" value="GEC02972.1"/>
    <property type="molecule type" value="Genomic_DNA"/>
</dbReference>
<organism evidence="1 2">
    <name type="scientific">Streptomyces spinoverrucosus</name>
    <dbReference type="NCBI Taxonomy" id="284043"/>
    <lineage>
        <taxon>Bacteria</taxon>
        <taxon>Bacillati</taxon>
        <taxon>Actinomycetota</taxon>
        <taxon>Actinomycetes</taxon>
        <taxon>Kitasatosporales</taxon>
        <taxon>Streptomycetaceae</taxon>
        <taxon>Streptomyces</taxon>
    </lineage>
</organism>
<evidence type="ECO:0008006" key="3">
    <source>
        <dbReference type="Google" id="ProtNLM"/>
    </source>
</evidence>
<dbReference type="RefSeq" id="WP_141307188.1">
    <property type="nucleotide sequence ID" value="NZ_BJND01000005.1"/>
</dbReference>
<dbReference type="Proteomes" id="UP000317881">
    <property type="component" value="Unassembled WGS sequence"/>
</dbReference>
<name>A0A4Y3V6W6_9ACTN</name>
<keyword evidence="2" id="KW-1185">Reference proteome</keyword>
<dbReference type="AlphaFoldDB" id="A0A4Y3V6W6"/>
<sequence length="128" mass="14452">MADHGDRERFLDLGETVLGMLGYLRELLLDLPIPVSLPDFVGEDGPNHEAVIALDRARHLIEEEPIPEMRQTAYGHLILEWLTAYEMLVLRQLAGPAPWRLDAAQFAIARFTTIAEMIENGELDDDES</sequence>
<dbReference type="OrthoDB" id="4281254at2"/>
<reference evidence="1 2" key="1">
    <citation type="submission" date="2019-06" db="EMBL/GenBank/DDBJ databases">
        <title>Whole genome shotgun sequence of Streptomyces spinoverrucosus NBRC 14228.</title>
        <authorList>
            <person name="Hosoyama A."/>
            <person name="Uohara A."/>
            <person name="Ohji S."/>
            <person name="Ichikawa N."/>
        </authorList>
    </citation>
    <scope>NUCLEOTIDE SEQUENCE [LARGE SCALE GENOMIC DNA]</scope>
    <source>
        <strain evidence="1 2">NBRC 14228</strain>
    </source>
</reference>
<evidence type="ECO:0000313" key="1">
    <source>
        <dbReference type="EMBL" id="GEC02972.1"/>
    </source>
</evidence>
<comment type="caution">
    <text evidence="1">The sequence shown here is derived from an EMBL/GenBank/DDBJ whole genome shotgun (WGS) entry which is preliminary data.</text>
</comment>
<protein>
    <recommendedName>
        <fullName evidence="3">DUF5063 domain-containing protein</fullName>
    </recommendedName>
</protein>